<dbReference type="PANTHER" id="PTHR11161">
    <property type="entry name" value="O-ACYLTRANSFERASE"/>
    <property type="match status" value="1"/>
</dbReference>
<keyword evidence="2" id="KW-0732">Signal</keyword>
<dbReference type="Pfam" id="PF20146">
    <property type="entry name" value="NRF"/>
    <property type="match status" value="1"/>
</dbReference>
<feature type="domain" description="Nose resistant-to-fluoxetine protein N-terminal" evidence="3">
    <location>
        <begin position="52"/>
        <end position="194"/>
    </location>
</feature>
<dbReference type="PANTHER" id="PTHR11161:SF71">
    <property type="entry name" value="NOSE RESISTANT-TO-FLUOXETINE PROTEIN N-TERMINAL DOMAIN-CONTAINING PROTEIN"/>
    <property type="match status" value="1"/>
</dbReference>
<accession>A0AAW2HP22</accession>
<reference evidence="4" key="1">
    <citation type="journal article" date="2024" name="Gigascience">
        <title>Chromosome-level genome of the poultry shaft louse Menopon gallinae provides insight into the host-switching and adaptive evolution of parasitic lice.</title>
        <authorList>
            <person name="Xu Y."/>
            <person name="Ma L."/>
            <person name="Liu S."/>
            <person name="Liang Y."/>
            <person name="Liu Q."/>
            <person name="He Z."/>
            <person name="Tian L."/>
            <person name="Duan Y."/>
            <person name="Cai W."/>
            <person name="Li H."/>
            <person name="Song F."/>
        </authorList>
    </citation>
    <scope>NUCLEOTIDE SEQUENCE</scope>
    <source>
        <strain evidence="4">Cailab_2023a</strain>
    </source>
</reference>
<organism evidence="4">
    <name type="scientific">Menopon gallinae</name>
    <name type="common">poultry shaft louse</name>
    <dbReference type="NCBI Taxonomy" id="328185"/>
    <lineage>
        <taxon>Eukaryota</taxon>
        <taxon>Metazoa</taxon>
        <taxon>Ecdysozoa</taxon>
        <taxon>Arthropoda</taxon>
        <taxon>Hexapoda</taxon>
        <taxon>Insecta</taxon>
        <taxon>Pterygota</taxon>
        <taxon>Neoptera</taxon>
        <taxon>Paraneoptera</taxon>
        <taxon>Psocodea</taxon>
        <taxon>Troctomorpha</taxon>
        <taxon>Phthiraptera</taxon>
        <taxon>Amblycera</taxon>
        <taxon>Menoponidae</taxon>
        <taxon>Menopon</taxon>
    </lineage>
</organism>
<dbReference type="GO" id="GO:0016747">
    <property type="term" value="F:acyltransferase activity, transferring groups other than amino-acyl groups"/>
    <property type="evidence" value="ECO:0007669"/>
    <property type="project" value="InterPro"/>
</dbReference>
<protein>
    <recommendedName>
        <fullName evidence="3">Nose resistant-to-fluoxetine protein N-terminal domain-containing protein</fullName>
    </recommendedName>
</protein>
<proteinExistence type="predicted"/>
<feature type="signal peptide" evidence="2">
    <location>
        <begin position="1"/>
        <end position="25"/>
    </location>
</feature>
<feature type="transmembrane region" description="Helical" evidence="1">
    <location>
        <begin position="501"/>
        <end position="519"/>
    </location>
</feature>
<dbReference type="InterPro" id="IPR002656">
    <property type="entry name" value="Acyl_transf_3_dom"/>
</dbReference>
<keyword evidence="1" id="KW-0812">Transmembrane</keyword>
<dbReference type="EMBL" id="JARGDH010000004">
    <property type="protein sequence ID" value="KAL0271282.1"/>
    <property type="molecule type" value="Genomic_DNA"/>
</dbReference>
<evidence type="ECO:0000256" key="1">
    <source>
        <dbReference type="SAM" id="Phobius"/>
    </source>
</evidence>
<dbReference type="Pfam" id="PF01757">
    <property type="entry name" value="Acyl_transf_3"/>
    <property type="match status" value="1"/>
</dbReference>
<comment type="caution">
    <text evidence="4">The sequence shown here is derived from an EMBL/GenBank/DDBJ whole genome shotgun (WGS) entry which is preliminary data.</text>
</comment>
<dbReference type="SMART" id="SM00703">
    <property type="entry name" value="NRF"/>
    <property type="match status" value="1"/>
</dbReference>
<feature type="transmembrane region" description="Helical" evidence="1">
    <location>
        <begin position="574"/>
        <end position="593"/>
    </location>
</feature>
<gene>
    <name evidence="4" type="ORF">PYX00_008422</name>
</gene>
<feature type="transmembrane region" description="Helical" evidence="1">
    <location>
        <begin position="315"/>
        <end position="339"/>
    </location>
</feature>
<feature type="transmembrane region" description="Helical" evidence="1">
    <location>
        <begin position="451"/>
        <end position="473"/>
    </location>
</feature>
<evidence type="ECO:0000259" key="3">
    <source>
        <dbReference type="SMART" id="SM00703"/>
    </source>
</evidence>
<feature type="transmembrane region" description="Helical" evidence="1">
    <location>
        <begin position="360"/>
        <end position="378"/>
    </location>
</feature>
<name>A0AAW2HP22_9NEOP</name>
<keyword evidence="1" id="KW-0472">Membrane</keyword>
<dbReference type="InterPro" id="IPR006621">
    <property type="entry name" value="Nose-resist-to-fluoxetine_N"/>
</dbReference>
<evidence type="ECO:0000256" key="2">
    <source>
        <dbReference type="SAM" id="SignalP"/>
    </source>
</evidence>
<evidence type="ECO:0000313" key="4">
    <source>
        <dbReference type="EMBL" id="KAL0271282.1"/>
    </source>
</evidence>
<dbReference type="AlphaFoldDB" id="A0AAW2HP22"/>
<dbReference type="InterPro" id="IPR052728">
    <property type="entry name" value="O2_lipid_transport_reg"/>
</dbReference>
<feature type="chain" id="PRO_5043329693" description="Nose resistant-to-fluoxetine protein N-terminal domain-containing protein" evidence="2">
    <location>
        <begin position="26"/>
        <end position="702"/>
    </location>
</feature>
<feature type="transmembrane region" description="Helical" evidence="1">
    <location>
        <begin position="531"/>
        <end position="554"/>
    </location>
</feature>
<sequence>MAIGIMWAVLTVCAVICECGWLAAATDSDGLWERPWRMYPAALPIADTSSENRQCRRDSELLLDGLKKERLWALKMWDSSAKSPVGLLFGATYQLGNFDECMTVMTPVRAQFCVAKVHTDIPQEYSHPKRPYDLHPDPETNTWEWIRSSRIDVSKVSRDVVYWGLCVPASCTNSDTEKSINSYLRRTNHTRNRVEIAEEFCTIAGEQDEVSWNETSFWTFTAFLVFLTVTSTMADNPEERKLPGSTISKLWMSFSMKRNMSLLTHNSTKPGALDFSYGIKVLCSSLVVIAHRLYYSSLVSPVNAANFEETLRSGVLYISNIGEVGVDVFFFAGAFFAAYHLLKQKNIGIQTLFRKITNRILRFAPVYYYLIWYTASAMSRFGSGPLWKAEFKKHTDFCSENWWTNVLFLNNYVNTTRACNLNWWYIPAELHLYVLVTFVSYAIAKNRKFGVILLAVLNVIAFLIPVLAGYHLLRRPVTLFFPDILRNLRNDFHFNTFYVKSHNRGNVSLIAVAAAYFYVENESKKRYSKAMTYIILLTSLVFIFVPTYMGFPYYDPNTQYTQLEAALYLPVRRLTSAIGFSLLTIAFTLGTLVEKSPKGEKETYIGAVNRAISSKFAVVYSKLTFIIYLAHFGQIEGDVAQQRTPLYYSTPEVTAKGILDNIRTALFSVAVFLMIEAPFKTILQGRSREKEDDVKGANEKND</sequence>
<feature type="transmembrane region" description="Helical" evidence="1">
    <location>
        <begin position="423"/>
        <end position="444"/>
    </location>
</feature>
<keyword evidence="1" id="KW-1133">Transmembrane helix</keyword>